<protein>
    <submittedName>
        <fullName evidence="10">Lipase-like PAD4</fullName>
    </submittedName>
</protein>
<name>A0ABM4V860_COFAR</name>
<dbReference type="CDD" id="cd00519">
    <property type="entry name" value="Lipase_3"/>
    <property type="match status" value="1"/>
</dbReference>
<keyword evidence="6" id="KW-0539">Nucleus</keyword>
<dbReference type="Pfam" id="PF18117">
    <property type="entry name" value="EDS1_EP"/>
    <property type="match status" value="1"/>
</dbReference>
<evidence type="ECO:0000313" key="9">
    <source>
        <dbReference type="Proteomes" id="UP001652660"/>
    </source>
</evidence>
<evidence type="ECO:0000256" key="1">
    <source>
        <dbReference type="ARBA" id="ARBA00004123"/>
    </source>
</evidence>
<sequence>MEAEASSFECSEMLATLLASTPLLEESWKLCGQANAEAPQSYGTKQMGHVSYVAFSGIQMLAGLDPSCSNLVPIESSANGLFSSLHRHGEGEEPVMVHAGLLHLFLSFYSSPIFHNQMREITSNSKSVVFTGHSVGGTVASLSALWFLSCLQSLPSSFSVICVTFGSPMLGNESLSKAILQERWGGNFLHVVAQHDIVPRLLFAPSDSLFPYLCSFFPFWHSSMSNPSFKQLLAQCPDEMQAQFLHIVLNSLEALSAGGLNSGQGNLFWPFGSYIFCTSKGSICLDNAVSVIKMLHLMLAKSSPSSSIEDHLNYENYVGQVYWQILSSNNFQEGDLPDSSYEVGIALALQSSDITPCEAVSGPAKDCLKLAKQMGRTPSLNSANLAIALSKITPLRAQIEWYKATCDDSDDQMGYYDSFKRRGASKKNSKVNMNRHKLARFWDDVISMLEHNQLPHDFHKRSKWVNASQFYKLLVEPLDIAEYYRSGEHLKKGHYMEHGRERRYKIFDKWWRDRKVEGNPGNSRSKFASLTQDSCFWARVEEARDWLNRVRSEGDTRTQSLLWENIEKFDQYARGMVDRKEVSIDVLAKNSSYNLFVEEWKDLKSQLQLFPPHFPSLLDGGGSSSFDYIVGK</sequence>
<evidence type="ECO:0000313" key="10">
    <source>
        <dbReference type="RefSeq" id="XP_071915716.1"/>
    </source>
</evidence>
<organism evidence="9 10">
    <name type="scientific">Coffea arabica</name>
    <name type="common">Arabian coffee</name>
    <dbReference type="NCBI Taxonomy" id="13443"/>
    <lineage>
        <taxon>Eukaryota</taxon>
        <taxon>Viridiplantae</taxon>
        <taxon>Streptophyta</taxon>
        <taxon>Embryophyta</taxon>
        <taxon>Tracheophyta</taxon>
        <taxon>Spermatophyta</taxon>
        <taxon>Magnoliopsida</taxon>
        <taxon>eudicotyledons</taxon>
        <taxon>Gunneridae</taxon>
        <taxon>Pentapetalae</taxon>
        <taxon>asterids</taxon>
        <taxon>lamiids</taxon>
        <taxon>Gentianales</taxon>
        <taxon>Rubiaceae</taxon>
        <taxon>Ixoroideae</taxon>
        <taxon>Gardenieae complex</taxon>
        <taxon>Bertiereae - Coffeeae clade</taxon>
        <taxon>Coffeeae</taxon>
        <taxon>Coffea</taxon>
    </lineage>
</organism>
<evidence type="ECO:0000256" key="3">
    <source>
        <dbReference type="ARBA" id="ARBA00022490"/>
    </source>
</evidence>
<proteinExistence type="predicted"/>
<feature type="domain" description="EDS1 EP" evidence="8">
    <location>
        <begin position="397"/>
        <end position="604"/>
    </location>
</feature>
<dbReference type="PANTHER" id="PTHR47413:SF2">
    <property type="entry name" value="LIPASE-LIKE PAD4"/>
    <property type="match status" value="1"/>
</dbReference>
<dbReference type="GeneID" id="113698404"/>
<evidence type="ECO:0000259" key="8">
    <source>
        <dbReference type="Pfam" id="PF18117"/>
    </source>
</evidence>
<dbReference type="Gene3D" id="3.40.50.1820">
    <property type="entry name" value="alpha/beta hydrolase"/>
    <property type="match status" value="1"/>
</dbReference>
<evidence type="ECO:0000256" key="4">
    <source>
        <dbReference type="ARBA" id="ARBA00022801"/>
    </source>
</evidence>
<keyword evidence="4" id="KW-0378">Hydrolase</keyword>
<dbReference type="RefSeq" id="XP_071915716.1">
    <property type="nucleotide sequence ID" value="XM_072059615.1"/>
</dbReference>
<keyword evidence="5" id="KW-0611">Plant defense</keyword>
<accession>A0ABM4V860</accession>
<dbReference type="SUPFAM" id="SSF53474">
    <property type="entry name" value="alpha/beta-Hydrolases"/>
    <property type="match status" value="1"/>
</dbReference>
<dbReference type="InterPro" id="IPR002921">
    <property type="entry name" value="Fungal_lipase-type"/>
</dbReference>
<keyword evidence="9" id="KW-1185">Reference proteome</keyword>
<evidence type="ECO:0000256" key="6">
    <source>
        <dbReference type="ARBA" id="ARBA00023242"/>
    </source>
</evidence>
<gene>
    <name evidence="10" type="primary">LOC113698404</name>
</gene>
<keyword evidence="3" id="KW-0963">Cytoplasm</keyword>
<evidence type="ECO:0000256" key="2">
    <source>
        <dbReference type="ARBA" id="ARBA00004496"/>
    </source>
</evidence>
<evidence type="ECO:0000256" key="5">
    <source>
        <dbReference type="ARBA" id="ARBA00022821"/>
    </source>
</evidence>
<evidence type="ECO:0000259" key="7">
    <source>
        <dbReference type="Pfam" id="PF01764"/>
    </source>
</evidence>
<dbReference type="InterPro" id="IPR029058">
    <property type="entry name" value="AB_hydrolase_fold"/>
</dbReference>
<dbReference type="Proteomes" id="UP001652660">
    <property type="component" value="Chromosome 7e"/>
</dbReference>
<reference evidence="10" key="1">
    <citation type="submission" date="2025-08" db="UniProtKB">
        <authorList>
            <consortium name="RefSeq"/>
        </authorList>
    </citation>
    <scope>IDENTIFICATION</scope>
    <source>
        <tissue evidence="10">Leaves</tissue>
    </source>
</reference>
<dbReference type="InterPro" id="IPR041266">
    <property type="entry name" value="EDS1_EP"/>
</dbReference>
<dbReference type="PANTHER" id="PTHR47413">
    <property type="entry name" value="LIPASE-LIKE PAD4"/>
    <property type="match status" value="1"/>
</dbReference>
<feature type="domain" description="Fungal lipase-type" evidence="7">
    <location>
        <begin position="93"/>
        <end position="203"/>
    </location>
</feature>
<comment type="subcellular location">
    <subcellularLocation>
        <location evidence="2">Cytoplasm</location>
    </subcellularLocation>
    <subcellularLocation>
        <location evidence="1">Nucleus</location>
    </subcellularLocation>
</comment>
<dbReference type="Pfam" id="PF01764">
    <property type="entry name" value="Lipase_3"/>
    <property type="match status" value="1"/>
</dbReference>